<gene>
    <name evidence="1" type="ORF">PHJA_000750400</name>
</gene>
<comment type="caution">
    <text evidence="1">The sequence shown here is derived from an EMBL/GenBank/DDBJ whole genome shotgun (WGS) entry which is preliminary data.</text>
</comment>
<keyword evidence="2" id="KW-1185">Reference proteome</keyword>
<dbReference type="AlphaFoldDB" id="A0A830BQF0"/>
<protein>
    <submittedName>
        <fullName evidence="1">Secologanin synthase</fullName>
    </submittedName>
</protein>
<sequence>MAILELGLVPPKENGKDSQEARLERQLLQVFVRRCPGNSQHVRGIVFQTYRNC</sequence>
<dbReference type="Proteomes" id="UP000653305">
    <property type="component" value="Unassembled WGS sequence"/>
</dbReference>
<dbReference type="EMBL" id="BMAC01000118">
    <property type="protein sequence ID" value="GFP86065.1"/>
    <property type="molecule type" value="Genomic_DNA"/>
</dbReference>
<proteinExistence type="predicted"/>
<name>A0A830BQF0_9LAMI</name>
<evidence type="ECO:0000313" key="2">
    <source>
        <dbReference type="Proteomes" id="UP000653305"/>
    </source>
</evidence>
<reference evidence="1" key="1">
    <citation type="submission" date="2020-07" db="EMBL/GenBank/DDBJ databases">
        <title>Ethylene signaling mediates host invasion by parasitic plants.</title>
        <authorList>
            <person name="Yoshida S."/>
        </authorList>
    </citation>
    <scope>NUCLEOTIDE SEQUENCE</scope>
    <source>
        <strain evidence="1">Okayama</strain>
    </source>
</reference>
<organism evidence="1 2">
    <name type="scientific">Phtheirospermum japonicum</name>
    <dbReference type="NCBI Taxonomy" id="374723"/>
    <lineage>
        <taxon>Eukaryota</taxon>
        <taxon>Viridiplantae</taxon>
        <taxon>Streptophyta</taxon>
        <taxon>Embryophyta</taxon>
        <taxon>Tracheophyta</taxon>
        <taxon>Spermatophyta</taxon>
        <taxon>Magnoliopsida</taxon>
        <taxon>eudicotyledons</taxon>
        <taxon>Gunneridae</taxon>
        <taxon>Pentapetalae</taxon>
        <taxon>asterids</taxon>
        <taxon>lamiids</taxon>
        <taxon>Lamiales</taxon>
        <taxon>Orobanchaceae</taxon>
        <taxon>Orobanchaceae incertae sedis</taxon>
        <taxon>Phtheirospermum</taxon>
    </lineage>
</organism>
<evidence type="ECO:0000313" key="1">
    <source>
        <dbReference type="EMBL" id="GFP86065.1"/>
    </source>
</evidence>
<accession>A0A830BQF0</accession>